<reference evidence="2 3" key="1">
    <citation type="submission" date="2023-11" db="EMBL/GenBank/DDBJ databases">
        <title>MicrobeMod: A computational toolkit for identifying prokaryotic methylation and restriction-modification with nanopore sequencing.</title>
        <authorList>
            <person name="Crits-Christoph A."/>
            <person name="Kang S.C."/>
            <person name="Lee H."/>
            <person name="Ostrov N."/>
        </authorList>
    </citation>
    <scope>NUCLEOTIDE SEQUENCE [LARGE SCALE GENOMIC DNA]</scope>
    <source>
        <strain evidence="2 3">ATCC 14820</strain>
    </source>
</reference>
<gene>
    <name evidence="2" type="ORF">SIL82_10555</name>
</gene>
<dbReference type="SUPFAM" id="SSF51126">
    <property type="entry name" value="Pectin lyase-like"/>
    <property type="match status" value="1"/>
</dbReference>
<feature type="domain" description="Rhamnogalacturonase A/B/Epimerase-like pectate lyase" evidence="1">
    <location>
        <begin position="152"/>
        <end position="234"/>
    </location>
</feature>
<dbReference type="Pfam" id="PF12708">
    <property type="entry name" value="Pect-lyase_RHGA_epim"/>
    <property type="match status" value="1"/>
</dbReference>
<protein>
    <submittedName>
        <fullName evidence="2">Glycosyl hydrolase family 28-related protein</fullName>
    </submittedName>
</protein>
<dbReference type="InterPro" id="IPR024535">
    <property type="entry name" value="RHGA/B-epi-like_pectate_lyase"/>
</dbReference>
<dbReference type="InterPro" id="IPR012334">
    <property type="entry name" value="Pectin_lyas_fold"/>
</dbReference>
<dbReference type="RefSeq" id="WP_083834047.1">
    <property type="nucleotide sequence ID" value="NZ_JAWXXV010000001.1"/>
</dbReference>
<proteinExistence type="predicted"/>
<comment type="caution">
    <text evidence="2">The sequence shown here is derived from an EMBL/GenBank/DDBJ whole genome shotgun (WGS) entry which is preliminary data.</text>
</comment>
<sequence length="617" mass="64848">MKFTAIRDRSIGLRGPSFGDIARATGAFGAAPTDTDATVLNRFADHAITQNPGFQSTIPGPADNTYTDLALFRASDVTRSVASLTRIPGIPDARYYFKTDSPPYLENLPFVIKADSTPLSVGAWVRQGGSSINFQQASSSHDRDLEDKAREFVSVTDFGAIGDGVTDSTAAFAKCRAYALTNKKAIFVPAGDYRAWFEPFEQDNICIFGQGSSSTKIMLPDGATHTLQVDGGPSAASGPPCIIDFGHIGKGNEATGFSSGYVAGLTLDGNAGATPIPTSDLFGWGIAFTKYSNVVYQDVVVVNCHCGGIGTFIDSNGHLGRVTVISCGNSTIEGATRPGFDVNSSKNSRWEVVSRLCAYGGRLLDNCNNAKLNLTVEEATRSGFIYNNQTINASDNLDVEVTVRGGCADYGISVGANCSSSRFHANIANIMGVGVREVGQDRVTAAALRQRGNHYLVITKNCGQQSAIIEGDDGIWTVLSTNDGRAGSVGANFAVDIVGDRNTVTASITDNAVPAQVRGLVLRSGATDNVIIGYRETGTVQPYNDFGTRTLILGYAPSGWSSGTGTPNTGAFAAYSGTTIAAAYSQAQVQALSDAVRDVSQRALALEQAARRAGVIS</sequence>
<dbReference type="EMBL" id="JAWXXV010000001">
    <property type="protein sequence ID" value="MDX5984704.1"/>
    <property type="molecule type" value="Genomic_DNA"/>
</dbReference>
<accession>A0ABU4PPI3</accession>
<organism evidence="2 3">
    <name type="scientific">Sphingomonas echinoides</name>
    <dbReference type="NCBI Taxonomy" id="59803"/>
    <lineage>
        <taxon>Bacteria</taxon>
        <taxon>Pseudomonadati</taxon>
        <taxon>Pseudomonadota</taxon>
        <taxon>Alphaproteobacteria</taxon>
        <taxon>Sphingomonadales</taxon>
        <taxon>Sphingomonadaceae</taxon>
        <taxon>Sphingomonas</taxon>
    </lineage>
</organism>
<dbReference type="InterPro" id="IPR011050">
    <property type="entry name" value="Pectin_lyase_fold/virulence"/>
</dbReference>
<keyword evidence="3" id="KW-1185">Reference proteome</keyword>
<dbReference type="GO" id="GO:0016787">
    <property type="term" value="F:hydrolase activity"/>
    <property type="evidence" value="ECO:0007669"/>
    <property type="project" value="UniProtKB-KW"/>
</dbReference>
<name>A0ABU4PPI3_9SPHN</name>
<dbReference type="Proteomes" id="UP001279660">
    <property type="component" value="Unassembled WGS sequence"/>
</dbReference>
<evidence type="ECO:0000313" key="2">
    <source>
        <dbReference type="EMBL" id="MDX5984704.1"/>
    </source>
</evidence>
<dbReference type="Gene3D" id="2.160.20.10">
    <property type="entry name" value="Single-stranded right-handed beta-helix, Pectin lyase-like"/>
    <property type="match status" value="1"/>
</dbReference>
<dbReference type="Gene3D" id="6.10.140.940">
    <property type="match status" value="1"/>
</dbReference>
<keyword evidence="2" id="KW-0378">Hydrolase</keyword>
<evidence type="ECO:0000259" key="1">
    <source>
        <dbReference type="Pfam" id="PF12708"/>
    </source>
</evidence>
<evidence type="ECO:0000313" key="3">
    <source>
        <dbReference type="Proteomes" id="UP001279660"/>
    </source>
</evidence>